<feature type="region of interest" description="Disordered" evidence="1">
    <location>
        <begin position="116"/>
        <end position="135"/>
    </location>
</feature>
<accession>A0ABR8UEY6</accession>
<feature type="region of interest" description="Disordered" evidence="1">
    <location>
        <begin position="49"/>
        <end position="80"/>
    </location>
</feature>
<sequence>MRLSSPLLRILLALALVVNAIGGAVAGVAGSAAIGHAEAASVDVATAASHCGESPSEHPVVPERPVSPGGHPCPSSGEDDCSDDAQCLQACTHACVALPPRFAIGVQVNAASPLHPFTRGLPSPPTRSPIRPPIA</sequence>
<dbReference type="RefSeq" id="WP_225217951.1">
    <property type="nucleotide sequence ID" value="NZ_JACSQJ010000001.1"/>
</dbReference>
<dbReference type="InterPro" id="IPR048034">
    <property type="entry name" value="CopL-like"/>
</dbReference>
<organism evidence="2 3">
    <name type="scientific">Luteimonas colneyensis</name>
    <dbReference type="NCBI Taxonomy" id="2762230"/>
    <lineage>
        <taxon>Bacteria</taxon>
        <taxon>Pseudomonadati</taxon>
        <taxon>Pseudomonadota</taxon>
        <taxon>Gammaproteobacteria</taxon>
        <taxon>Lysobacterales</taxon>
        <taxon>Lysobacteraceae</taxon>
        <taxon>Luteimonas</taxon>
    </lineage>
</organism>
<comment type="caution">
    <text evidence="2">The sequence shown here is derived from an EMBL/GenBank/DDBJ whole genome shotgun (WGS) entry which is preliminary data.</text>
</comment>
<protein>
    <submittedName>
        <fullName evidence="2">CopL family metal-binding regulatory protein</fullName>
    </submittedName>
</protein>
<dbReference type="Proteomes" id="UP000647183">
    <property type="component" value="Unassembled WGS sequence"/>
</dbReference>
<reference evidence="2 3" key="1">
    <citation type="submission" date="2020-08" db="EMBL/GenBank/DDBJ databases">
        <title>A Genomic Blueprint of the Chicken Gut Microbiome.</title>
        <authorList>
            <person name="Gilroy R."/>
            <person name="Ravi A."/>
            <person name="Getino M."/>
            <person name="Pursley I."/>
            <person name="Horton D.L."/>
            <person name="Alikhan N.-F."/>
            <person name="Baker D."/>
            <person name="Gharbi K."/>
            <person name="Hall N."/>
            <person name="Watson M."/>
            <person name="Adriaenssens E.M."/>
            <person name="Foster-Nyarko E."/>
            <person name="Jarju S."/>
            <person name="Secka A."/>
            <person name="Antonio M."/>
            <person name="Oren A."/>
            <person name="Chaudhuri R."/>
            <person name="La Ragione R.M."/>
            <person name="Hildebrand F."/>
            <person name="Pallen M.J."/>
        </authorList>
    </citation>
    <scope>NUCLEOTIDE SEQUENCE [LARGE SCALE GENOMIC DNA]</scope>
    <source>
        <strain evidence="2 3">Sa2BVA3</strain>
    </source>
</reference>
<feature type="compositionally biased region" description="Pro residues" evidence="1">
    <location>
        <begin position="122"/>
        <end position="135"/>
    </location>
</feature>
<proteinExistence type="predicted"/>
<evidence type="ECO:0000256" key="1">
    <source>
        <dbReference type="SAM" id="MobiDB-lite"/>
    </source>
</evidence>
<dbReference type="EMBL" id="JACSQJ010000001">
    <property type="protein sequence ID" value="MBD7986556.1"/>
    <property type="molecule type" value="Genomic_DNA"/>
</dbReference>
<evidence type="ECO:0000313" key="3">
    <source>
        <dbReference type="Proteomes" id="UP000647183"/>
    </source>
</evidence>
<name>A0ABR8UEY6_9GAMM</name>
<dbReference type="NCBIfam" id="NF033807">
    <property type="entry name" value="CopL_fam"/>
    <property type="match status" value="1"/>
</dbReference>
<gene>
    <name evidence="2" type="ORF">H9645_00755</name>
</gene>
<evidence type="ECO:0000313" key="2">
    <source>
        <dbReference type="EMBL" id="MBD7986556.1"/>
    </source>
</evidence>
<keyword evidence="3" id="KW-1185">Reference proteome</keyword>